<dbReference type="PANTHER" id="PTHR36930:SF1">
    <property type="entry name" value="MOSC DOMAIN-CONTAINING PROTEIN"/>
    <property type="match status" value="1"/>
</dbReference>
<dbReference type="PROSITE" id="PS51340">
    <property type="entry name" value="MOSC"/>
    <property type="match status" value="1"/>
</dbReference>
<reference evidence="2 3" key="1">
    <citation type="submission" date="2020-08" db="EMBL/GenBank/DDBJ databases">
        <title>Genomic Encyclopedia of Type Strains, Phase IV (KMG-IV): sequencing the most valuable type-strain genomes for metagenomic binning, comparative biology and taxonomic classification.</title>
        <authorList>
            <person name="Goeker M."/>
        </authorList>
    </citation>
    <scope>NUCLEOTIDE SEQUENCE [LARGE SCALE GENOMIC DNA]</scope>
    <source>
        <strain evidence="2 3">DSM 105074</strain>
    </source>
</reference>
<dbReference type="Proteomes" id="UP000557307">
    <property type="component" value="Unassembled WGS sequence"/>
</dbReference>
<evidence type="ECO:0000313" key="2">
    <source>
        <dbReference type="EMBL" id="MBB5284549.1"/>
    </source>
</evidence>
<dbReference type="InterPro" id="IPR011037">
    <property type="entry name" value="Pyrv_Knase-like_insert_dom_sf"/>
</dbReference>
<evidence type="ECO:0000313" key="3">
    <source>
        <dbReference type="Proteomes" id="UP000557307"/>
    </source>
</evidence>
<evidence type="ECO:0000259" key="1">
    <source>
        <dbReference type="PROSITE" id="PS51340"/>
    </source>
</evidence>
<dbReference type="Pfam" id="PF03473">
    <property type="entry name" value="MOSC"/>
    <property type="match status" value="1"/>
</dbReference>
<protein>
    <submittedName>
        <fullName evidence="2">MOSC domain-containing protein YiiM</fullName>
    </submittedName>
</protein>
<proteinExistence type="predicted"/>
<sequence>MATLPPDSPLHQLMQHYAQPGEVTWIGVRPASRQPVQTRTETYARVGTGLDGDRYRGKPESKRQVTLIQEEHLRAVASYLGQAAIDPALVRRNIVVRGINLLSLKDKTFRIGEAVLEYTGECHPCSRMEEVLGPGGYNAMRQHGGITARVVLEGEIHLGNAVEVVED</sequence>
<dbReference type="GO" id="GO:0030170">
    <property type="term" value="F:pyridoxal phosphate binding"/>
    <property type="evidence" value="ECO:0007669"/>
    <property type="project" value="InterPro"/>
</dbReference>
<dbReference type="GO" id="GO:0030151">
    <property type="term" value="F:molybdenum ion binding"/>
    <property type="evidence" value="ECO:0007669"/>
    <property type="project" value="InterPro"/>
</dbReference>
<dbReference type="GO" id="GO:0003824">
    <property type="term" value="F:catalytic activity"/>
    <property type="evidence" value="ECO:0007669"/>
    <property type="project" value="InterPro"/>
</dbReference>
<comment type="caution">
    <text evidence="2">The sequence shown here is derived from an EMBL/GenBank/DDBJ whole genome shotgun (WGS) entry which is preliminary data.</text>
</comment>
<dbReference type="SUPFAM" id="SSF50800">
    <property type="entry name" value="PK beta-barrel domain-like"/>
    <property type="match status" value="1"/>
</dbReference>
<accession>A0A840TY29</accession>
<dbReference type="PANTHER" id="PTHR36930">
    <property type="entry name" value="METAL-SULFUR CLUSTER BIOSYNTHESIS PROTEINS YUAD-RELATED"/>
    <property type="match status" value="1"/>
</dbReference>
<name>A0A840TY29_9BACT</name>
<keyword evidence="3" id="KW-1185">Reference proteome</keyword>
<dbReference type="Gene3D" id="2.40.33.20">
    <property type="entry name" value="PK beta-barrel domain-like"/>
    <property type="match status" value="1"/>
</dbReference>
<feature type="domain" description="MOSC" evidence="1">
    <location>
        <begin position="29"/>
        <end position="165"/>
    </location>
</feature>
<dbReference type="InterPro" id="IPR005302">
    <property type="entry name" value="MoCF_Sase_C"/>
</dbReference>
<dbReference type="EMBL" id="JACHGF010000003">
    <property type="protein sequence ID" value="MBB5284549.1"/>
    <property type="molecule type" value="Genomic_DNA"/>
</dbReference>
<dbReference type="InterPro" id="IPR052716">
    <property type="entry name" value="MOSC_domain"/>
</dbReference>
<dbReference type="RefSeq" id="WP_184174475.1">
    <property type="nucleotide sequence ID" value="NZ_JACHGF010000003.1"/>
</dbReference>
<gene>
    <name evidence="2" type="ORF">HNQ92_002692</name>
</gene>
<dbReference type="AlphaFoldDB" id="A0A840TY29"/>
<organism evidence="2 3">
    <name type="scientific">Rhabdobacter roseus</name>
    <dbReference type="NCBI Taxonomy" id="1655419"/>
    <lineage>
        <taxon>Bacteria</taxon>
        <taxon>Pseudomonadati</taxon>
        <taxon>Bacteroidota</taxon>
        <taxon>Cytophagia</taxon>
        <taxon>Cytophagales</taxon>
        <taxon>Cytophagaceae</taxon>
        <taxon>Rhabdobacter</taxon>
    </lineage>
</organism>